<dbReference type="InterPro" id="IPR029063">
    <property type="entry name" value="SAM-dependent_MTases_sf"/>
</dbReference>
<dbReference type="Pfam" id="PF00501">
    <property type="entry name" value="AMP-binding"/>
    <property type="match status" value="2"/>
</dbReference>
<dbReference type="SMART" id="SM00823">
    <property type="entry name" value="PKS_PP"/>
    <property type="match status" value="1"/>
</dbReference>
<dbReference type="Gene3D" id="3.40.50.12780">
    <property type="entry name" value="N-terminal domain of ligase-like"/>
    <property type="match status" value="2"/>
</dbReference>
<dbReference type="InterPro" id="IPR025110">
    <property type="entry name" value="AMP-bd_C"/>
</dbReference>
<keyword evidence="3" id="KW-0677">Repeat</keyword>
<name>A0A2S5KMB0_9PROT</name>
<evidence type="ECO:0000256" key="1">
    <source>
        <dbReference type="ARBA" id="ARBA00022450"/>
    </source>
</evidence>
<keyword evidence="1" id="KW-0596">Phosphopantetheine</keyword>
<dbReference type="InterPro" id="IPR036736">
    <property type="entry name" value="ACP-like_sf"/>
</dbReference>
<evidence type="ECO:0000256" key="3">
    <source>
        <dbReference type="ARBA" id="ARBA00022737"/>
    </source>
</evidence>
<dbReference type="Proteomes" id="UP000238196">
    <property type="component" value="Unassembled WGS sequence"/>
</dbReference>
<keyword evidence="2" id="KW-0597">Phosphoprotein</keyword>
<gene>
    <name evidence="5" type="ORF">C4K68_20445</name>
</gene>
<dbReference type="SUPFAM" id="SSF47336">
    <property type="entry name" value="ACP-like"/>
    <property type="match status" value="1"/>
</dbReference>
<dbReference type="OrthoDB" id="9803968at2"/>
<dbReference type="SUPFAM" id="SSF53474">
    <property type="entry name" value="alpha/beta-Hydrolases"/>
    <property type="match status" value="1"/>
</dbReference>
<dbReference type="InterPro" id="IPR001031">
    <property type="entry name" value="Thioesterase"/>
</dbReference>
<dbReference type="AlphaFoldDB" id="A0A2S5KMB0"/>
<evidence type="ECO:0000313" key="5">
    <source>
        <dbReference type="EMBL" id="PPC75456.1"/>
    </source>
</evidence>
<dbReference type="GO" id="GO:0043041">
    <property type="term" value="P:amino acid activation for nonribosomal peptide biosynthetic process"/>
    <property type="evidence" value="ECO:0007669"/>
    <property type="project" value="TreeGrafter"/>
</dbReference>
<dbReference type="InterPro" id="IPR000873">
    <property type="entry name" value="AMP-dep_synth/lig_dom"/>
</dbReference>
<dbReference type="Pfam" id="PF13193">
    <property type="entry name" value="AMP-binding_C"/>
    <property type="match status" value="1"/>
</dbReference>
<organism evidence="5 6">
    <name type="scientific">Proteobacteria bacterium 228</name>
    <dbReference type="NCBI Taxonomy" id="2083153"/>
    <lineage>
        <taxon>Bacteria</taxon>
        <taxon>Pseudomonadati</taxon>
        <taxon>Pseudomonadota</taxon>
    </lineage>
</organism>
<accession>A0A2S5KMB0</accession>
<dbReference type="InterPro" id="IPR029058">
    <property type="entry name" value="AB_hydrolase_fold"/>
</dbReference>
<dbReference type="PROSITE" id="PS50075">
    <property type="entry name" value="CARRIER"/>
    <property type="match status" value="1"/>
</dbReference>
<dbReference type="InterPro" id="IPR045851">
    <property type="entry name" value="AMP-bd_C_sf"/>
</dbReference>
<dbReference type="Gene3D" id="3.30.300.30">
    <property type="match status" value="1"/>
</dbReference>
<dbReference type="Gene3D" id="1.10.1200.10">
    <property type="entry name" value="ACP-like"/>
    <property type="match status" value="1"/>
</dbReference>
<reference evidence="5 6" key="1">
    <citation type="submission" date="2018-02" db="EMBL/GenBank/DDBJ databases">
        <title>novel marine gammaproteobacteria from coastal saline agro ecosystem.</title>
        <authorList>
            <person name="Krishnan R."/>
            <person name="Ramesh Kumar N."/>
        </authorList>
    </citation>
    <scope>NUCLEOTIDE SEQUENCE [LARGE SCALE GENOMIC DNA]</scope>
    <source>
        <strain evidence="5 6">228</strain>
    </source>
</reference>
<sequence length="1204" mass="132360">MKIADFLFDDPIAPAPLTPASSSLEWSASSIIDRFSAMVKHHPERVAVADGSAQVSYAELDREVSRIADFILHLPLAPETPVGVMTGRSWRFVAAVLGILRAGCAWVPLDPGVPLLRRQRQIEQAEMPLVIADSAQIADLHQLQWRCASLQHVLCVDSEDIDDLSEVHGSLMSTELWDHLAGDRANDVEAGGWKSAFTGRPISAEAMAAFGRNAHDKVAALLQRMGIVAGEARILEIGCASGFTMRHVAPLAGQYVASDLSRRNVERVEAAAKQLGLTQVTGKQLAAHDVDIFAAGSFDIVILNSVVENFPGFGYLRQVLSKVQGLLAQGGAIYLGNLWNLQRREQYLDDLARFAREHVGSGMQTRLDFIEDLFVPAEFVQDWAQERGLCCEVSAIDAPGFDPAPYTFDALLLPNHGRQVVDEKATVLHRYRHDRRALISTAAPEQGWPAVNGEHLAYVLFTSGTTGQPKGVMINQGSVVSLAHAVNTTQLNSPWDNADVQPARQVSCCAPLVFDASVVQIFSTLLGGHTLHLPDEESRREPEALHRFIVQRQLDLIDATPSMFGLLLDYWEATDSGLSRRQHATGQGMARTFILGGEVFGAELARRFYGFEHHADDRLINAYGPTECCVSACQHIMTARNWQETLPPPIGAAIPGVSIRLCDDNGRAVPVGVVGEIQIGGAGVGRGYLHDDQLTADRFLRDELGQHWYRTGDLGRWLGNGLLHYVGREDGQVKIRGNRIELSDIEAALHSYPYVRRAAVVARAPESRNGQQDSGADRTLVAYIIPHEGFDAAACRAYLDGCLPTYMLPSWLLTVQELPLTGNDKLDLSKLPSPFDSDIRQAQVQQPLTTATEKTVAVLMGKVLEQVIEDAQADFFALGGHSVLAVRFLGALKREFDIKLPLADLFVCSSVAALAQRIEQRHQQAHRRSPLVAVNVEGSQVPLVCFHPVGGNVLCYQALAEELGPDQPVYMVEAQGLEEGMPPLPTVEDMVAAYLPTIREALPQGPIRLAGWSFGGLLAVEAAYRLRRMGMDVRELMLFDAIAVPDGVRTLLRKDEADYLADLFEELGLVDAETLRPLTPEQRLDLLVERGKGSNMLPDNADRESMRRLLAVFQNNALAAVRYKAPALDELDILLVKPKELTRMSPHLPGDDYNGWRQVTQGQVHLCWMEGTHGQMLVRPFISQLAGHVRDYCQIQYRKRAAVA</sequence>
<feature type="domain" description="Carrier" evidence="4">
    <location>
        <begin position="847"/>
        <end position="922"/>
    </location>
</feature>
<dbReference type="Gene3D" id="3.40.50.150">
    <property type="entry name" value="Vaccinia Virus protein VP39"/>
    <property type="match status" value="1"/>
</dbReference>
<dbReference type="PROSITE" id="PS00455">
    <property type="entry name" value="AMP_BINDING"/>
    <property type="match status" value="1"/>
</dbReference>
<dbReference type="GO" id="GO:0031177">
    <property type="term" value="F:phosphopantetheine binding"/>
    <property type="evidence" value="ECO:0007669"/>
    <property type="project" value="InterPro"/>
</dbReference>
<dbReference type="GO" id="GO:0044550">
    <property type="term" value="P:secondary metabolite biosynthetic process"/>
    <property type="evidence" value="ECO:0007669"/>
    <property type="project" value="TreeGrafter"/>
</dbReference>
<dbReference type="SUPFAM" id="SSF56801">
    <property type="entry name" value="Acetyl-CoA synthetase-like"/>
    <property type="match status" value="1"/>
</dbReference>
<dbReference type="InterPro" id="IPR009081">
    <property type="entry name" value="PP-bd_ACP"/>
</dbReference>
<dbReference type="Pfam" id="PF00975">
    <property type="entry name" value="Thioesterase"/>
    <property type="match status" value="1"/>
</dbReference>
<comment type="caution">
    <text evidence="5">The sequence shown here is derived from an EMBL/GenBank/DDBJ whole genome shotgun (WGS) entry which is preliminary data.</text>
</comment>
<dbReference type="Pfam" id="PF00550">
    <property type="entry name" value="PP-binding"/>
    <property type="match status" value="1"/>
</dbReference>
<dbReference type="Gene3D" id="3.40.50.1820">
    <property type="entry name" value="alpha/beta hydrolase"/>
    <property type="match status" value="1"/>
</dbReference>
<dbReference type="InterPro" id="IPR020845">
    <property type="entry name" value="AMP-binding_CS"/>
</dbReference>
<dbReference type="CDD" id="cd02440">
    <property type="entry name" value="AdoMet_MTases"/>
    <property type="match status" value="1"/>
</dbReference>
<evidence type="ECO:0000256" key="2">
    <source>
        <dbReference type="ARBA" id="ARBA00022553"/>
    </source>
</evidence>
<dbReference type="SUPFAM" id="SSF53335">
    <property type="entry name" value="S-adenosyl-L-methionine-dependent methyltransferases"/>
    <property type="match status" value="1"/>
</dbReference>
<dbReference type="PANTHER" id="PTHR45527">
    <property type="entry name" value="NONRIBOSOMAL PEPTIDE SYNTHETASE"/>
    <property type="match status" value="1"/>
</dbReference>
<proteinExistence type="predicted"/>
<evidence type="ECO:0000313" key="6">
    <source>
        <dbReference type="Proteomes" id="UP000238196"/>
    </source>
</evidence>
<dbReference type="Pfam" id="PF08242">
    <property type="entry name" value="Methyltransf_12"/>
    <property type="match status" value="1"/>
</dbReference>
<dbReference type="InterPro" id="IPR042099">
    <property type="entry name" value="ANL_N_sf"/>
</dbReference>
<evidence type="ECO:0000259" key="4">
    <source>
        <dbReference type="PROSITE" id="PS50075"/>
    </source>
</evidence>
<dbReference type="PANTHER" id="PTHR45527:SF1">
    <property type="entry name" value="FATTY ACID SYNTHASE"/>
    <property type="match status" value="1"/>
</dbReference>
<dbReference type="InterPro" id="IPR020806">
    <property type="entry name" value="PKS_PP-bd"/>
</dbReference>
<protein>
    <submittedName>
        <fullName evidence="5">Amino acid adenylation</fullName>
    </submittedName>
</protein>
<dbReference type="EMBL" id="PRLP01000091">
    <property type="protein sequence ID" value="PPC75456.1"/>
    <property type="molecule type" value="Genomic_DNA"/>
</dbReference>
<dbReference type="GO" id="GO:0005737">
    <property type="term" value="C:cytoplasm"/>
    <property type="evidence" value="ECO:0007669"/>
    <property type="project" value="TreeGrafter"/>
</dbReference>
<dbReference type="InterPro" id="IPR013217">
    <property type="entry name" value="Methyltransf_12"/>
</dbReference>